<proteinExistence type="inferred from homology"/>
<gene>
    <name evidence="12" type="ORF">B4U79_05239</name>
    <name evidence="10" type="ORF">B4U79_08755</name>
    <name evidence="11" type="ORF">B4U79_12885</name>
</gene>
<evidence type="ECO:0000256" key="8">
    <source>
        <dbReference type="PROSITE-ProRule" id="PRU00855"/>
    </source>
</evidence>
<organism evidence="12 13">
    <name type="scientific">Dinothrombium tinctorium</name>
    <dbReference type="NCBI Taxonomy" id="1965070"/>
    <lineage>
        <taxon>Eukaryota</taxon>
        <taxon>Metazoa</taxon>
        <taxon>Ecdysozoa</taxon>
        <taxon>Arthropoda</taxon>
        <taxon>Chelicerata</taxon>
        <taxon>Arachnida</taxon>
        <taxon>Acari</taxon>
        <taxon>Acariformes</taxon>
        <taxon>Trombidiformes</taxon>
        <taxon>Prostigmata</taxon>
        <taxon>Anystina</taxon>
        <taxon>Parasitengona</taxon>
        <taxon>Trombidioidea</taxon>
        <taxon>Trombidiidae</taxon>
        <taxon>Dinothrombium</taxon>
    </lineage>
</organism>
<dbReference type="InterPro" id="IPR024161">
    <property type="entry name" value="Znf_nanos-typ"/>
</dbReference>
<comment type="subcellular location">
    <subcellularLocation>
        <location evidence="1">Cytoplasm</location>
    </subcellularLocation>
</comment>
<dbReference type="OrthoDB" id="5864971at2759"/>
<comment type="caution">
    <text evidence="12">The sequence shown here is derived from an EMBL/GenBank/DDBJ whole genome shotgun (WGS) entry which is preliminary data.</text>
</comment>
<dbReference type="GO" id="GO:0008270">
    <property type="term" value="F:zinc ion binding"/>
    <property type="evidence" value="ECO:0007669"/>
    <property type="project" value="UniProtKB-KW"/>
</dbReference>
<dbReference type="PROSITE" id="PS51522">
    <property type="entry name" value="ZF_NANOS"/>
    <property type="match status" value="1"/>
</dbReference>
<dbReference type="Gene3D" id="4.10.60.30">
    <property type="entry name" value="Nanos, RNA-binding domain"/>
    <property type="match status" value="1"/>
</dbReference>
<dbReference type="Proteomes" id="UP000285301">
    <property type="component" value="Unassembled WGS sequence"/>
</dbReference>
<evidence type="ECO:0000256" key="6">
    <source>
        <dbReference type="ARBA" id="ARBA00022845"/>
    </source>
</evidence>
<dbReference type="AlphaFoldDB" id="A0A3S3PPW8"/>
<keyword evidence="5" id="KW-0862">Zinc</keyword>
<dbReference type="InterPro" id="IPR038129">
    <property type="entry name" value="Nanos_sf"/>
</dbReference>
<evidence type="ECO:0000313" key="10">
    <source>
        <dbReference type="EMBL" id="RWS08242.1"/>
    </source>
</evidence>
<comment type="similarity">
    <text evidence="8">Belongs to the nanos family.</text>
</comment>
<keyword evidence="7 8" id="KW-0694">RNA-binding</keyword>
<keyword evidence="2" id="KW-0963">Cytoplasm</keyword>
<evidence type="ECO:0000256" key="5">
    <source>
        <dbReference type="ARBA" id="ARBA00022833"/>
    </source>
</evidence>
<evidence type="ECO:0000256" key="7">
    <source>
        <dbReference type="ARBA" id="ARBA00022884"/>
    </source>
</evidence>
<dbReference type="STRING" id="1965070.A0A3S3PPW8"/>
<dbReference type="Pfam" id="PF05741">
    <property type="entry name" value="zf-nanos"/>
    <property type="match status" value="1"/>
</dbReference>
<name>A0A3S3PPW8_9ACAR</name>
<evidence type="ECO:0000313" key="11">
    <source>
        <dbReference type="EMBL" id="RWS16776.1"/>
    </source>
</evidence>
<feature type="domain" description="Nanos-type" evidence="9">
    <location>
        <begin position="66"/>
        <end position="121"/>
    </location>
</feature>
<accession>A0A3S3PPW8</accession>
<dbReference type="EMBL" id="NCKU01000153">
    <property type="protein sequence ID" value="RWS16897.1"/>
    <property type="molecule type" value="Genomic_DNA"/>
</dbReference>
<evidence type="ECO:0000256" key="1">
    <source>
        <dbReference type="ARBA" id="ARBA00004496"/>
    </source>
</evidence>
<evidence type="ECO:0000313" key="12">
    <source>
        <dbReference type="EMBL" id="RWS16897.1"/>
    </source>
</evidence>
<sequence length="163" mass="18786">MSEQIAQRNCKTPESVNLFLQNMRRLAEFSNIQNQEVQELANSSNELTLYGPSEHRAKNGKFSKLICNFCRSNGEQRRVFTSHMLRDPDTGRVECPILRRHVCELCHATGDFAHTRSYCTLASIGRQVFANDPNNLYFFQNAAILKQTKINSAGKRREFQTRK</sequence>
<dbReference type="EMBL" id="NCKU01003068">
    <property type="protein sequence ID" value="RWS08242.1"/>
    <property type="molecule type" value="Genomic_DNA"/>
</dbReference>
<reference evidence="12" key="2">
    <citation type="submission" date="2018-11" db="EMBL/GenBank/DDBJ databases">
        <title>Trombidioid mite genomics.</title>
        <authorList>
            <person name="Dong X."/>
        </authorList>
    </citation>
    <scope>NUCLEOTIDE SEQUENCE</scope>
    <source>
        <strain evidence="12">UoL-WK</strain>
    </source>
</reference>
<evidence type="ECO:0000259" key="9">
    <source>
        <dbReference type="PROSITE" id="PS51522"/>
    </source>
</evidence>
<evidence type="ECO:0000256" key="2">
    <source>
        <dbReference type="ARBA" id="ARBA00022490"/>
    </source>
</evidence>
<keyword evidence="3" id="KW-0479">Metal-binding</keyword>
<dbReference type="GO" id="GO:0003723">
    <property type="term" value="F:RNA binding"/>
    <property type="evidence" value="ECO:0007669"/>
    <property type="project" value="UniProtKB-UniRule"/>
</dbReference>
<keyword evidence="6 8" id="KW-0810">Translation regulation</keyword>
<dbReference type="GO" id="GO:0005737">
    <property type="term" value="C:cytoplasm"/>
    <property type="evidence" value="ECO:0007669"/>
    <property type="project" value="UniProtKB-SubCell"/>
</dbReference>
<dbReference type="GO" id="GO:0006417">
    <property type="term" value="P:regulation of translation"/>
    <property type="evidence" value="ECO:0007669"/>
    <property type="project" value="UniProtKB-UniRule"/>
</dbReference>
<evidence type="ECO:0000256" key="4">
    <source>
        <dbReference type="ARBA" id="ARBA00022771"/>
    </source>
</evidence>
<dbReference type="InterPro" id="IPR008705">
    <property type="entry name" value="Nanos/Xcar2"/>
</dbReference>
<evidence type="ECO:0000256" key="3">
    <source>
        <dbReference type="ARBA" id="ARBA00022723"/>
    </source>
</evidence>
<evidence type="ECO:0000313" key="13">
    <source>
        <dbReference type="Proteomes" id="UP000285301"/>
    </source>
</evidence>
<keyword evidence="13" id="KW-1185">Reference proteome</keyword>
<protein>
    <submittedName>
        <fullName evidence="12">Nanos 2-like protein</fullName>
    </submittedName>
</protein>
<dbReference type="PANTHER" id="PTHR12887">
    <property type="entry name" value="NANOS PROTEIN"/>
    <property type="match status" value="1"/>
</dbReference>
<reference evidence="12 13" key="1">
    <citation type="journal article" date="2018" name="Gigascience">
        <title>Genomes of trombidid mites reveal novel predicted allergens and laterally-transferred genes associated with secondary metabolism.</title>
        <authorList>
            <person name="Dong X."/>
            <person name="Chaisiri K."/>
            <person name="Xia D."/>
            <person name="Armstrong S.D."/>
            <person name="Fang Y."/>
            <person name="Donnelly M.J."/>
            <person name="Kadowaki T."/>
            <person name="McGarry J.W."/>
            <person name="Darby A.C."/>
            <person name="Makepeace B.L."/>
        </authorList>
    </citation>
    <scope>NUCLEOTIDE SEQUENCE [LARGE SCALE GENOMIC DNA]</scope>
    <source>
        <strain evidence="12">UoL-WK</strain>
    </source>
</reference>
<keyword evidence="4 8" id="KW-0863">Zinc-finger</keyword>
<dbReference type="EMBL" id="NCKU01000168">
    <property type="protein sequence ID" value="RWS16776.1"/>
    <property type="molecule type" value="Genomic_DNA"/>
</dbReference>